<reference evidence="1 2" key="1">
    <citation type="submission" date="2019-02" db="EMBL/GenBank/DDBJ databases">
        <title>Draft genome sequences of novel Actinobacteria.</title>
        <authorList>
            <person name="Sahin N."/>
            <person name="Ay H."/>
            <person name="Saygin H."/>
        </authorList>
    </citation>
    <scope>NUCLEOTIDE SEQUENCE [LARGE SCALE GENOMIC DNA]</scope>
    <source>
        <strain evidence="1 2">8K307</strain>
    </source>
</reference>
<sequence>MATLLAVVGSSFGQEVLAVPDQAASCPPGTLWNGAFCEESETPPDDAVTGCNQSDPALINVPCEIDGFVFDAALDRYLLPLAPGQNERYRPPDGDLSHLGYWTGPQEQGWVFDWRKLAANWSLGSYAWGDRGLMWLAEMPGEQPPVVVDPEEVAQQLLEGMTFEPLELGLAPRPLEHAPDSIGLVGAPVWMWVTNAGPTTWGPIEESATVGGITVTVTAEVGSVTWDMGDGTTVTCETPGDAYRPSLGVRPSPSCGHTYTQTSADQPGTAYAVTATATWTATWTASIGVDGTLEPPRPATTAHVRIGERQVIETG</sequence>
<dbReference type="EMBL" id="SMLB01000027">
    <property type="protein sequence ID" value="TDD67654.1"/>
    <property type="molecule type" value="Genomic_DNA"/>
</dbReference>
<organism evidence="1 2">
    <name type="scientific">Jiangella aurantiaca</name>
    <dbReference type="NCBI Taxonomy" id="2530373"/>
    <lineage>
        <taxon>Bacteria</taxon>
        <taxon>Bacillati</taxon>
        <taxon>Actinomycetota</taxon>
        <taxon>Actinomycetes</taxon>
        <taxon>Jiangellales</taxon>
        <taxon>Jiangellaceae</taxon>
        <taxon>Jiangella</taxon>
    </lineage>
</organism>
<evidence type="ECO:0000313" key="2">
    <source>
        <dbReference type="Proteomes" id="UP000295217"/>
    </source>
</evidence>
<proteinExistence type="predicted"/>
<dbReference type="OrthoDB" id="3742379at2"/>
<name>A0A4R5AA97_9ACTN</name>
<accession>A0A4R5AA97</accession>
<protein>
    <recommendedName>
        <fullName evidence="3">ATP/GTP-binding protein</fullName>
    </recommendedName>
</protein>
<keyword evidence="2" id="KW-1185">Reference proteome</keyword>
<evidence type="ECO:0008006" key="3">
    <source>
        <dbReference type="Google" id="ProtNLM"/>
    </source>
</evidence>
<evidence type="ECO:0000313" key="1">
    <source>
        <dbReference type="EMBL" id="TDD67654.1"/>
    </source>
</evidence>
<dbReference type="AlphaFoldDB" id="A0A4R5AA97"/>
<gene>
    <name evidence="1" type="ORF">E1262_18570</name>
</gene>
<comment type="caution">
    <text evidence="1">The sequence shown here is derived from an EMBL/GenBank/DDBJ whole genome shotgun (WGS) entry which is preliminary data.</text>
</comment>
<dbReference type="Proteomes" id="UP000295217">
    <property type="component" value="Unassembled WGS sequence"/>
</dbReference>